<sequence length="375" mass="43238">MALSHQALRYPDVSSLAPEELSEAETNWVHFQPYLVSKGYQLRPRYRPGWQPSWKFTGANPYDCEDSNDALPVRALDAVRVTDDLQVIIKMIIPYDDDREGEEELDILKYLSSEQCTGHPTNHAVRCLDSFPMPGVEGGAFCVMPLLTAYNHPPFSNLDEMRDLLVQLFEGLHFLHNNSIAHCDIASPNIMMNGHLLYDQPFNPFLHTPTSGHRQAATPKYRRSQQPIRYYYIDFGYAKRFQDAKQVRVVQGAHARERAPEQLEGRPYDPFKVDIYQLGAVMRRDLIPNYPSLQFLLPLAKEMTHHDPNERPSLEIANRAMNAEFTGLSGWRLRWPIIPRDASFRERWISMVIGAMAEIAFLLKRALELLLMRRS</sequence>
<name>A0A8H3H804_9AGAM</name>
<dbReference type="EMBL" id="CAJMXA010003158">
    <property type="protein sequence ID" value="CAE6491902.1"/>
    <property type="molecule type" value="Genomic_DNA"/>
</dbReference>
<dbReference type="GO" id="GO:0044773">
    <property type="term" value="P:mitotic DNA damage checkpoint signaling"/>
    <property type="evidence" value="ECO:0007669"/>
    <property type="project" value="TreeGrafter"/>
</dbReference>
<feature type="domain" description="Protein kinase" evidence="1">
    <location>
        <begin position="1"/>
        <end position="375"/>
    </location>
</feature>
<dbReference type="InterPro" id="IPR000719">
    <property type="entry name" value="Prot_kinase_dom"/>
</dbReference>
<reference evidence="2" key="1">
    <citation type="submission" date="2021-01" db="EMBL/GenBank/DDBJ databases">
        <authorList>
            <person name="Kaushik A."/>
        </authorList>
    </citation>
    <scope>NUCLEOTIDE SEQUENCE</scope>
    <source>
        <strain evidence="2">AG6-10EEA</strain>
    </source>
</reference>
<dbReference type="OrthoDB" id="1930084at2759"/>
<dbReference type="SUPFAM" id="SSF56112">
    <property type="entry name" value="Protein kinase-like (PK-like)"/>
    <property type="match status" value="1"/>
</dbReference>
<dbReference type="GO" id="GO:0005524">
    <property type="term" value="F:ATP binding"/>
    <property type="evidence" value="ECO:0007669"/>
    <property type="project" value="InterPro"/>
</dbReference>
<evidence type="ECO:0000313" key="3">
    <source>
        <dbReference type="Proteomes" id="UP000663853"/>
    </source>
</evidence>
<protein>
    <recommendedName>
        <fullName evidence="1">Protein kinase domain-containing protein</fullName>
    </recommendedName>
</protein>
<dbReference type="AlphaFoldDB" id="A0A8H3H804"/>
<evidence type="ECO:0000313" key="2">
    <source>
        <dbReference type="EMBL" id="CAE6491902.1"/>
    </source>
</evidence>
<comment type="caution">
    <text evidence="2">The sequence shown here is derived from an EMBL/GenBank/DDBJ whole genome shotgun (WGS) entry which is preliminary data.</text>
</comment>
<dbReference type="PANTHER" id="PTHR44167:SF30">
    <property type="entry name" value="PHOSPHORYLASE KINASE"/>
    <property type="match status" value="1"/>
</dbReference>
<dbReference type="PROSITE" id="PS50011">
    <property type="entry name" value="PROTEIN_KINASE_DOM"/>
    <property type="match status" value="1"/>
</dbReference>
<dbReference type="Pfam" id="PF00069">
    <property type="entry name" value="Pkinase"/>
    <property type="match status" value="1"/>
</dbReference>
<gene>
    <name evidence="2" type="ORF">RDB_LOCUS102020</name>
</gene>
<dbReference type="Gene3D" id="1.10.510.10">
    <property type="entry name" value="Transferase(Phosphotransferase) domain 1"/>
    <property type="match status" value="1"/>
</dbReference>
<accession>A0A8H3H804</accession>
<dbReference type="Proteomes" id="UP000663853">
    <property type="component" value="Unassembled WGS sequence"/>
</dbReference>
<dbReference type="InterPro" id="IPR011009">
    <property type="entry name" value="Kinase-like_dom_sf"/>
</dbReference>
<evidence type="ECO:0000259" key="1">
    <source>
        <dbReference type="PROSITE" id="PS50011"/>
    </source>
</evidence>
<dbReference type="SMART" id="SM00220">
    <property type="entry name" value="S_TKc"/>
    <property type="match status" value="1"/>
</dbReference>
<dbReference type="GO" id="GO:0005634">
    <property type="term" value="C:nucleus"/>
    <property type="evidence" value="ECO:0007669"/>
    <property type="project" value="TreeGrafter"/>
</dbReference>
<organism evidence="2 3">
    <name type="scientific">Rhizoctonia solani</name>
    <dbReference type="NCBI Taxonomy" id="456999"/>
    <lineage>
        <taxon>Eukaryota</taxon>
        <taxon>Fungi</taxon>
        <taxon>Dikarya</taxon>
        <taxon>Basidiomycota</taxon>
        <taxon>Agaricomycotina</taxon>
        <taxon>Agaricomycetes</taxon>
        <taxon>Cantharellales</taxon>
        <taxon>Ceratobasidiaceae</taxon>
        <taxon>Rhizoctonia</taxon>
    </lineage>
</organism>
<proteinExistence type="predicted"/>
<dbReference type="GO" id="GO:0004674">
    <property type="term" value="F:protein serine/threonine kinase activity"/>
    <property type="evidence" value="ECO:0007669"/>
    <property type="project" value="TreeGrafter"/>
</dbReference>
<dbReference type="Gene3D" id="3.30.200.20">
    <property type="entry name" value="Phosphorylase Kinase, domain 1"/>
    <property type="match status" value="1"/>
</dbReference>
<dbReference type="PANTHER" id="PTHR44167">
    <property type="entry name" value="OVARIAN-SPECIFIC SERINE/THREONINE-PROTEIN KINASE LOK-RELATED"/>
    <property type="match status" value="1"/>
</dbReference>
<dbReference type="CDD" id="cd00180">
    <property type="entry name" value="PKc"/>
    <property type="match status" value="1"/>
</dbReference>